<evidence type="ECO:0000256" key="6">
    <source>
        <dbReference type="ARBA" id="ARBA00023274"/>
    </source>
</evidence>
<comment type="subcellular location">
    <subcellularLocation>
        <location evidence="1">Mitochondrion</location>
    </subcellularLocation>
</comment>
<evidence type="ECO:0000256" key="4">
    <source>
        <dbReference type="ARBA" id="ARBA00022980"/>
    </source>
</evidence>
<comment type="similarity">
    <text evidence="2">Belongs to the mitochondrion-specific ribosomal protein mL46 family.</text>
</comment>
<dbReference type="PANTHER" id="PTHR13124">
    <property type="entry name" value="39S RIBOSOMAL PROTEIN L46, MITOCHONDRIAL PRECURSOR-RELATED"/>
    <property type="match status" value="1"/>
</dbReference>
<evidence type="ECO:0000256" key="5">
    <source>
        <dbReference type="ARBA" id="ARBA00023128"/>
    </source>
</evidence>
<evidence type="ECO:0000313" key="9">
    <source>
        <dbReference type="EMBL" id="SMN19745.1"/>
    </source>
</evidence>
<dbReference type="GO" id="GO:0003735">
    <property type="term" value="F:structural constituent of ribosome"/>
    <property type="evidence" value="ECO:0007669"/>
    <property type="project" value="InterPro"/>
</dbReference>
<name>A0A1X7R279_9SACH</name>
<dbReference type="PANTHER" id="PTHR13124:SF12">
    <property type="entry name" value="LARGE RIBOSOMAL SUBUNIT PROTEIN ML46"/>
    <property type="match status" value="1"/>
</dbReference>
<evidence type="ECO:0000313" key="10">
    <source>
        <dbReference type="Proteomes" id="UP000196158"/>
    </source>
</evidence>
<evidence type="ECO:0000256" key="7">
    <source>
        <dbReference type="ARBA" id="ARBA00035190"/>
    </source>
</evidence>
<sequence>MSAPTRTAFSKAVPIRANLILSRIPLVVPEQTKMEKQYHEYQNEIERRLMWTFPAYHYFKKGTLSEHKFLSVQKKPTIKNPDVWYPKGVPDIQHGRERSKAQEVILPQSEKGEGTNITRPVEKNPIITAADEAGDISSLERRLRNTLYLLVKYKKSGWDFPKFGVKDSSPLGVVAEDGLRMIGGDNISTWTVSQKPAAVIKSNDGSYDFFIKSHILAGKFDITKDSKTDIAEYAWLTRKEIEEKLSKEYFQETQHLLTK</sequence>
<dbReference type="GO" id="GO:0005762">
    <property type="term" value="C:mitochondrial large ribosomal subunit"/>
    <property type="evidence" value="ECO:0007669"/>
    <property type="project" value="TreeGrafter"/>
</dbReference>
<evidence type="ECO:0000256" key="2">
    <source>
        <dbReference type="ARBA" id="ARBA00009070"/>
    </source>
</evidence>
<dbReference type="InterPro" id="IPR033650">
    <property type="entry name" value="Ribosomal_mL46_NUDIX"/>
</dbReference>
<dbReference type="Proteomes" id="UP000196158">
    <property type="component" value="Unassembled WGS sequence"/>
</dbReference>
<keyword evidence="5" id="KW-0496">Mitochondrion</keyword>
<keyword evidence="3" id="KW-0809">Transit peptide</keyword>
<evidence type="ECO:0000256" key="3">
    <source>
        <dbReference type="ARBA" id="ARBA00022946"/>
    </source>
</evidence>
<dbReference type="Gene3D" id="3.90.79.10">
    <property type="entry name" value="Nucleoside Triphosphate Pyrophosphohydrolase"/>
    <property type="match status" value="1"/>
</dbReference>
<keyword evidence="4 9" id="KW-0689">Ribosomal protein</keyword>
<evidence type="ECO:0000256" key="1">
    <source>
        <dbReference type="ARBA" id="ARBA00004173"/>
    </source>
</evidence>
<dbReference type="EMBL" id="FXLY01000004">
    <property type="protein sequence ID" value="SMN19745.1"/>
    <property type="molecule type" value="Genomic_DNA"/>
</dbReference>
<feature type="domain" description="Large ribosomal subunit protein mL46 N-terminal" evidence="8">
    <location>
        <begin position="15"/>
        <end position="131"/>
    </location>
</feature>
<dbReference type="CDD" id="cd04661">
    <property type="entry name" value="NUDIX_MRP_L46"/>
    <property type="match status" value="1"/>
</dbReference>
<keyword evidence="6" id="KW-0687">Ribonucleoprotein</keyword>
<organism evidence="9 10">
    <name type="scientific">Maudiozyma saulgeensis</name>
    <dbReference type="NCBI Taxonomy" id="1789683"/>
    <lineage>
        <taxon>Eukaryota</taxon>
        <taxon>Fungi</taxon>
        <taxon>Dikarya</taxon>
        <taxon>Ascomycota</taxon>
        <taxon>Saccharomycotina</taxon>
        <taxon>Saccharomycetes</taxon>
        <taxon>Saccharomycetales</taxon>
        <taxon>Saccharomycetaceae</taxon>
        <taxon>Maudiozyma</taxon>
    </lineage>
</organism>
<dbReference type="InterPro" id="IPR021757">
    <property type="entry name" value="Ribosomal_mL46_N"/>
</dbReference>
<dbReference type="InterPro" id="IPR040008">
    <property type="entry name" value="Ribosomal_mL46"/>
</dbReference>
<reference evidence="9 10" key="1">
    <citation type="submission" date="2017-04" db="EMBL/GenBank/DDBJ databases">
        <authorList>
            <person name="Afonso C.L."/>
            <person name="Miller P.J."/>
            <person name="Scott M.A."/>
            <person name="Spackman E."/>
            <person name="Goraichik I."/>
            <person name="Dimitrov K.M."/>
            <person name="Suarez D.L."/>
            <person name="Swayne D.E."/>
        </authorList>
    </citation>
    <scope>NUCLEOTIDE SEQUENCE [LARGE SCALE GENOMIC DNA]</scope>
</reference>
<dbReference type="Pfam" id="PF11788">
    <property type="entry name" value="MRP-L46"/>
    <property type="match status" value="1"/>
</dbReference>
<accession>A0A1X7R279</accession>
<protein>
    <recommendedName>
        <fullName evidence="7">Large ribosomal subunit protein mL46</fullName>
    </recommendedName>
</protein>
<proteinExistence type="inferred from homology"/>
<gene>
    <name evidence="9" type="ORF">KASA_0O03256G</name>
</gene>
<keyword evidence="10" id="KW-1185">Reference proteome</keyword>
<dbReference type="AlphaFoldDB" id="A0A1X7R279"/>
<dbReference type="OrthoDB" id="414075at2759"/>
<dbReference type="STRING" id="1789683.A0A1X7R279"/>
<evidence type="ECO:0000259" key="8">
    <source>
        <dbReference type="Pfam" id="PF11788"/>
    </source>
</evidence>